<keyword evidence="2" id="KW-1185">Reference proteome</keyword>
<dbReference type="Proteomes" id="UP000198724">
    <property type="component" value="Unassembled WGS sequence"/>
</dbReference>
<proteinExistence type="predicted"/>
<name>A0A1I2VIJ4_9BACT</name>
<evidence type="ECO:0000313" key="1">
    <source>
        <dbReference type="EMBL" id="SFG89002.1"/>
    </source>
</evidence>
<dbReference type="STRING" id="1436961.SAMN05421739_104205"/>
<reference evidence="2" key="1">
    <citation type="submission" date="2016-10" db="EMBL/GenBank/DDBJ databases">
        <authorList>
            <person name="Varghese N."/>
            <person name="Submissions S."/>
        </authorList>
    </citation>
    <scope>NUCLEOTIDE SEQUENCE [LARGE SCALE GENOMIC DNA]</scope>
    <source>
        <strain evidence="2">LP51</strain>
    </source>
</reference>
<protein>
    <submittedName>
        <fullName evidence="1">Uncharacterized protein</fullName>
    </submittedName>
</protein>
<sequence length="124" mass="13249">MPKARKISSYLQHLLMSATLLWALMLNGQEVVAYRPANGTAKHTSTGVTAAHGAEKSYVKQKVSLEGTTSFVALNLQQDVAPLPQQPEFAQAANELLPASYTAVPPGAGFVTRFFPVSIQPNAP</sequence>
<accession>A0A1I2VIJ4</accession>
<organism evidence="1 2">
    <name type="scientific">Pontibacter chinhatensis</name>
    <dbReference type="NCBI Taxonomy" id="1436961"/>
    <lineage>
        <taxon>Bacteria</taxon>
        <taxon>Pseudomonadati</taxon>
        <taxon>Bacteroidota</taxon>
        <taxon>Cytophagia</taxon>
        <taxon>Cytophagales</taxon>
        <taxon>Hymenobacteraceae</taxon>
        <taxon>Pontibacter</taxon>
    </lineage>
</organism>
<dbReference type="RefSeq" id="WP_245756213.1">
    <property type="nucleotide sequence ID" value="NZ_FOOT01000004.1"/>
</dbReference>
<dbReference type="AlphaFoldDB" id="A0A1I2VIJ4"/>
<gene>
    <name evidence="1" type="ORF">SAMN05421739_104205</name>
</gene>
<dbReference type="EMBL" id="FOOT01000004">
    <property type="protein sequence ID" value="SFG89002.1"/>
    <property type="molecule type" value="Genomic_DNA"/>
</dbReference>
<evidence type="ECO:0000313" key="2">
    <source>
        <dbReference type="Proteomes" id="UP000198724"/>
    </source>
</evidence>